<feature type="compositionally biased region" description="Basic and acidic residues" evidence="5">
    <location>
        <begin position="630"/>
        <end position="643"/>
    </location>
</feature>
<feature type="compositionally biased region" description="Polar residues" evidence="5">
    <location>
        <begin position="675"/>
        <end position="688"/>
    </location>
</feature>
<evidence type="ECO:0000256" key="4">
    <source>
        <dbReference type="PROSITE-ProRule" id="PRU00401"/>
    </source>
</evidence>
<dbReference type="Pfam" id="PF02755">
    <property type="entry name" value="RPEL"/>
    <property type="match status" value="1"/>
</dbReference>
<dbReference type="Proteomes" id="UP000663828">
    <property type="component" value="Unassembled WGS sequence"/>
</dbReference>
<keyword evidence="7" id="KW-1185">Reference proteome</keyword>
<dbReference type="SMART" id="SM00707">
    <property type="entry name" value="RPEL"/>
    <property type="match status" value="3"/>
</dbReference>
<reference evidence="6" key="1">
    <citation type="submission" date="2021-02" db="EMBL/GenBank/DDBJ databases">
        <authorList>
            <person name="Nowell W R."/>
        </authorList>
    </citation>
    <scope>NUCLEOTIDE SEQUENCE</scope>
</reference>
<feature type="compositionally biased region" description="Polar residues" evidence="5">
    <location>
        <begin position="445"/>
        <end position="457"/>
    </location>
</feature>
<feature type="compositionally biased region" description="Polar residues" evidence="5">
    <location>
        <begin position="249"/>
        <end position="279"/>
    </location>
</feature>
<feature type="region of interest" description="Disordered" evidence="5">
    <location>
        <begin position="630"/>
        <end position="715"/>
    </location>
</feature>
<accession>A0A815FVF8</accession>
<protein>
    <submittedName>
        <fullName evidence="6">Uncharacterized protein</fullName>
    </submittedName>
</protein>
<evidence type="ECO:0000256" key="2">
    <source>
        <dbReference type="ARBA" id="ARBA00022737"/>
    </source>
</evidence>
<feature type="compositionally biased region" description="Polar residues" evidence="5">
    <location>
        <begin position="565"/>
        <end position="594"/>
    </location>
</feature>
<dbReference type="GO" id="GO:0030036">
    <property type="term" value="P:actin cytoskeleton organization"/>
    <property type="evidence" value="ECO:0007669"/>
    <property type="project" value="TreeGrafter"/>
</dbReference>
<feature type="compositionally biased region" description="Polar residues" evidence="5">
    <location>
        <begin position="324"/>
        <end position="387"/>
    </location>
</feature>
<feature type="compositionally biased region" description="Low complexity" evidence="5">
    <location>
        <begin position="458"/>
        <end position="467"/>
    </location>
</feature>
<organism evidence="6 7">
    <name type="scientific">Adineta ricciae</name>
    <name type="common">Rotifer</name>
    <dbReference type="NCBI Taxonomy" id="249248"/>
    <lineage>
        <taxon>Eukaryota</taxon>
        <taxon>Metazoa</taxon>
        <taxon>Spiralia</taxon>
        <taxon>Gnathifera</taxon>
        <taxon>Rotifera</taxon>
        <taxon>Eurotatoria</taxon>
        <taxon>Bdelloidea</taxon>
        <taxon>Adinetida</taxon>
        <taxon>Adinetidae</taxon>
        <taxon>Adineta</taxon>
    </lineage>
</organism>
<evidence type="ECO:0000256" key="5">
    <source>
        <dbReference type="SAM" id="MobiDB-lite"/>
    </source>
</evidence>
<proteinExistence type="inferred from homology"/>
<dbReference type="InterPro" id="IPR004018">
    <property type="entry name" value="RPEL_repeat"/>
</dbReference>
<dbReference type="AlphaFoldDB" id="A0A815FVF8"/>
<feature type="region of interest" description="Disordered" evidence="5">
    <location>
        <begin position="427"/>
        <end position="521"/>
    </location>
</feature>
<dbReference type="GO" id="GO:0003779">
    <property type="term" value="F:actin binding"/>
    <property type="evidence" value="ECO:0007669"/>
    <property type="project" value="UniProtKB-KW"/>
</dbReference>
<dbReference type="Gene3D" id="6.10.140.2130">
    <property type="match status" value="1"/>
</dbReference>
<evidence type="ECO:0000313" key="6">
    <source>
        <dbReference type="EMBL" id="CAF1327687.1"/>
    </source>
</evidence>
<feature type="repeat" description="RPEL" evidence="4">
    <location>
        <begin position="760"/>
        <end position="785"/>
    </location>
</feature>
<dbReference type="EMBL" id="CAJNOR010002684">
    <property type="protein sequence ID" value="CAF1327687.1"/>
    <property type="molecule type" value="Genomic_DNA"/>
</dbReference>
<keyword evidence="3" id="KW-0009">Actin-binding</keyword>
<comment type="caution">
    <text evidence="6">The sequence shown here is derived from an EMBL/GenBank/DDBJ whole genome shotgun (WGS) entry which is preliminary data.</text>
</comment>
<feature type="compositionally biased region" description="Low complexity" evidence="5">
    <location>
        <begin position="305"/>
        <end position="314"/>
    </location>
</feature>
<feature type="compositionally biased region" description="Low complexity" evidence="5">
    <location>
        <begin position="487"/>
        <end position="512"/>
    </location>
</feature>
<feature type="compositionally biased region" description="Acidic residues" evidence="5">
    <location>
        <begin position="697"/>
        <end position="709"/>
    </location>
</feature>
<gene>
    <name evidence="6" type="ORF">XAT740_LOCUS30264</name>
</gene>
<feature type="compositionally biased region" description="Low complexity" evidence="5">
    <location>
        <begin position="595"/>
        <end position="608"/>
    </location>
</feature>
<dbReference type="PANTHER" id="PTHR12751">
    <property type="entry name" value="PHOSPHATASE AND ACTIN REGULATOR PHACTR"/>
    <property type="match status" value="1"/>
</dbReference>
<dbReference type="PROSITE" id="PS51073">
    <property type="entry name" value="RPEL"/>
    <property type="match status" value="1"/>
</dbReference>
<feature type="region of interest" description="Disordered" evidence="5">
    <location>
        <begin position="565"/>
        <end position="615"/>
    </location>
</feature>
<dbReference type="Gene3D" id="6.10.140.1750">
    <property type="match status" value="1"/>
</dbReference>
<sequence>MNEIYWQQTRPMTSTHSSSSATPLVIQSKRLYESKYRAKYFQPIKNRLNTYLTTDRIIHSPYLPYASAIKRSYNNIHLPYAMSSYGIYRQSPVHQKLTPFQYTKLNRCIELRTRPRHVQRDYLSRSVGDDYYYPTYDEYNGYGKTIYNDEKENDKITDYIDIFNYTLDSTGDVVSPMATYQNVEILNSPNINNNNNNNNHLTPVLPNNSYDYSARKYPSQFTTDASTMPKNHYQNTSTSSKRDVAPVENGSNYITPSDTDTMTNSNETTKRISSSNGKFSIQKMIRQGFSSWRTKRKLSSSGTHPSTNVSTNTSTPPPPQSSTARSMTPDNDQSQLPPSTTTRSLSVDSISNQTSPQRIIVTEQISPSSPRLNHTDSTTVDFDRPSTNIQGYVQSPWVNSSSIPATTTDSTTRSVVPLPINRMLPVHFSEQPKGPAPVATPASADVNNSKMPFTTAHSSSSSSSSSSNLSKVPPPVAPKPDINRLTPIRSNYLNNNNNSNPSPPIHTNTSSPMLSTNTTEERHITFSDRLTSNQFKPINEATNANTAIYANIASSTALLKEKFQSRNSPVNNTTHSSSPTSVPRTSNEKSIPNATSSSPSTNSSSTSTVQTAKQSIIQDIDTTKYEEILAKEPDLSRQPEKSALKKPNGIKRRVIPVLRENQRPSPRPSPKLKSAVQTTPSTTPNPTIVNDDPNGNSDDDSTSDDDEENHEPTKRFANVQRNDSLARFLKDRPLPGELYDKHILVKSLDERKNERETIETKLERKLSLRPRPEELEARNILRAKTQAELMAEKEEKKRYLIRKLSFRPSIQELRDRKIIRFCDYIEVSECDDVDRRADKPWTRLTPRDKQLIRRELNEYKSSEMEIHPESTKYTRFHPP</sequence>
<keyword evidence="2" id="KW-0677">Repeat</keyword>
<name>A0A815FVF8_ADIRI</name>
<evidence type="ECO:0000313" key="7">
    <source>
        <dbReference type="Proteomes" id="UP000663828"/>
    </source>
</evidence>
<feature type="compositionally biased region" description="Polar residues" evidence="5">
    <location>
        <begin position="221"/>
        <end position="239"/>
    </location>
</feature>
<feature type="region of interest" description="Disordered" evidence="5">
    <location>
        <begin position="221"/>
        <end position="387"/>
    </location>
</feature>
<evidence type="ECO:0000256" key="3">
    <source>
        <dbReference type="ARBA" id="ARBA00023203"/>
    </source>
</evidence>
<comment type="similarity">
    <text evidence="1">Belongs to the phosphatase and actin regulator family.</text>
</comment>
<dbReference type="PANTHER" id="PTHR12751:SF18">
    <property type="entry name" value="PHOSPHATASE AND ACTIN REGULATOR 1"/>
    <property type="match status" value="1"/>
</dbReference>
<evidence type="ECO:0000256" key="1">
    <source>
        <dbReference type="ARBA" id="ARBA00009795"/>
    </source>
</evidence>